<feature type="domain" description="Type II methyltransferase M.TaqI-like" evidence="9">
    <location>
        <begin position="624"/>
        <end position="888"/>
    </location>
</feature>
<dbReference type="AlphaFoldDB" id="A0A5J4QVY3"/>
<dbReference type="PANTHER" id="PTHR33841:SF1">
    <property type="entry name" value="DNA METHYLTRANSFERASE A"/>
    <property type="match status" value="1"/>
</dbReference>
<evidence type="ECO:0000256" key="6">
    <source>
        <dbReference type="ARBA" id="ARBA00047942"/>
    </source>
</evidence>
<protein>
    <recommendedName>
        <fullName evidence="1">site-specific DNA-methyltransferase (adenine-specific)</fullName>
        <ecNumber evidence="1">2.1.1.72</ecNumber>
    </recommendedName>
</protein>
<keyword evidence="3" id="KW-0808">Transferase</keyword>
<keyword evidence="10" id="KW-0378">Hydrolase</keyword>
<dbReference type="PANTHER" id="PTHR33841">
    <property type="entry name" value="DNA METHYLTRANSFERASE YEEA-RELATED"/>
    <property type="match status" value="1"/>
</dbReference>
<dbReference type="PROSITE" id="PS00092">
    <property type="entry name" value="N6_MTASE"/>
    <property type="match status" value="1"/>
</dbReference>
<evidence type="ECO:0000256" key="4">
    <source>
        <dbReference type="ARBA" id="ARBA00022691"/>
    </source>
</evidence>
<comment type="caution">
    <text evidence="10">The sequence shown here is derived from an EMBL/GenBank/DDBJ whole genome shotgun (WGS) entry which is preliminary data.</text>
</comment>
<dbReference type="EC" id="2.1.1.72" evidence="1"/>
<feature type="coiled-coil region" evidence="7">
    <location>
        <begin position="491"/>
        <end position="521"/>
    </location>
</feature>
<evidence type="ECO:0000256" key="3">
    <source>
        <dbReference type="ARBA" id="ARBA00022679"/>
    </source>
</evidence>
<proteinExistence type="predicted"/>
<dbReference type="InterPro" id="IPR050953">
    <property type="entry name" value="N4_N6_ade-DNA_methylase"/>
</dbReference>
<dbReference type="PRINTS" id="PR00507">
    <property type="entry name" value="N12N6MTFRASE"/>
</dbReference>
<reference evidence="10" key="1">
    <citation type="submission" date="2019-03" db="EMBL/GenBank/DDBJ databases">
        <title>Single cell metagenomics reveals metabolic interactions within the superorganism composed of flagellate Streblomastix strix and complex community of Bacteroidetes bacteria on its surface.</title>
        <authorList>
            <person name="Treitli S.C."/>
            <person name="Kolisko M."/>
            <person name="Husnik F."/>
            <person name="Keeling P."/>
            <person name="Hampl V."/>
        </authorList>
    </citation>
    <scope>NUCLEOTIDE SEQUENCE</scope>
    <source>
        <strain evidence="10">STM</strain>
    </source>
</reference>
<evidence type="ECO:0000259" key="8">
    <source>
        <dbReference type="Pfam" id="PF02384"/>
    </source>
</evidence>
<gene>
    <name evidence="10" type="ORF">EZS27_024846</name>
</gene>
<evidence type="ECO:0000256" key="7">
    <source>
        <dbReference type="SAM" id="Coils"/>
    </source>
</evidence>
<dbReference type="Pfam" id="PF07669">
    <property type="entry name" value="Eco57I"/>
    <property type="match status" value="1"/>
</dbReference>
<evidence type="ECO:0000313" key="10">
    <source>
        <dbReference type="EMBL" id="KAA6325996.1"/>
    </source>
</evidence>
<keyword evidence="7" id="KW-0175">Coiled coil</keyword>
<organism evidence="10">
    <name type="scientific">termite gut metagenome</name>
    <dbReference type="NCBI Taxonomy" id="433724"/>
    <lineage>
        <taxon>unclassified sequences</taxon>
        <taxon>metagenomes</taxon>
        <taxon>organismal metagenomes</taxon>
    </lineage>
</organism>
<dbReference type="GO" id="GO:0003677">
    <property type="term" value="F:DNA binding"/>
    <property type="evidence" value="ECO:0007669"/>
    <property type="project" value="InterPro"/>
</dbReference>
<accession>A0A5J4QVY3</accession>
<dbReference type="Pfam" id="PF02384">
    <property type="entry name" value="N6_Mtase"/>
    <property type="match status" value="1"/>
</dbReference>
<dbReference type="EMBL" id="SNRY01002249">
    <property type="protein sequence ID" value="KAA6325996.1"/>
    <property type="molecule type" value="Genomic_DNA"/>
</dbReference>
<evidence type="ECO:0000256" key="5">
    <source>
        <dbReference type="ARBA" id="ARBA00022747"/>
    </source>
</evidence>
<keyword evidence="4" id="KW-0949">S-adenosyl-L-methionine</keyword>
<dbReference type="InterPro" id="IPR003356">
    <property type="entry name" value="DNA_methylase_A-5"/>
</dbReference>
<dbReference type="GO" id="GO:0009307">
    <property type="term" value="P:DNA restriction-modification system"/>
    <property type="evidence" value="ECO:0007669"/>
    <property type="project" value="UniProtKB-KW"/>
</dbReference>
<sequence length="1012" mass="117227">MNLNINLNIFNTSNLYDATKGLFEQLGIQLNSTTTQAFTASDVLKDFYKNREPFTSIRQIYFAGLIDNSIFQNSMYSGYTLDEAKEYANRTYEGLMLFAIKINKYPTRTDISELTRAFNRISQQMPVGLLLSYEIEKKTAISLALSERFFYKQAWREGEKIGKVIILRDILVENTHAGHLYILQDLVKPFGITTYNELHTRWLKVLDVNILNKKFFQELSNWYFWAMGNVEFPDDREKNKEMRNATNLIRLITRIVFIWFIKEKGLVPVNLFDEKLISKQLKNFNKDKQSHNYYNAILQNLFFGTLNQKMNERKFAKDGGNIKVNINEYGVKNLYRYANFFNIPEKEVEDLFKNIPFLNGGLFDCLDKENEDKIVEYVDGFSRNPKKQAIVPDYLFFGNEQNVDLNSIYDTKGKNYKTKGLINLLNSYKFTITENTLIEEDVALDPELLGKVYENLLASYNPETKTTARKQTGSFYTPREIVNYMVDESLVAYLKNQLNKSEEKESKLENKLRQLLDYNSENPFDEHDTKMIIKAINSCQILDPACGSGAFPMGILHKMVQILQTLDPNNKQWREIQKQKAIAETEQAYSIGDKEERNQRLAEISDVFENNTSDYGRKLYLIENCIFGVDIQPIAVQIAKLRFFVSLIIDQKTDHNKENFGIRSLPNLETKFVATNTLIGLEKPTIGMRSVFENETLLEIDKLKAELKNIRHQYFTANNRTKKLKLQKDDKDLRAEISSKLQKIGHTAGNAHKISSFDPYDQNKSEKWFDSEWMFGLTKENDQLDQSETGYFDIVIGNPPYLRIQGIRETDNKLAEYLINNYDSATGSFDLYIVFTEKAIALTNKEGVANFIMPVKWTNARFGKGLRQVILKEKSAYKMINFVAYQVFNASTYTGLQWFKRGCDKLKYVELEKDLPSNQELNLHLRGLTDDSFTNISLKNLSAESWTLTSGKNSTVLSILEAQPRKLSDIFSNIFQGLATGKDDVFFLYDCKKEYSVIKGYSRQLDTNVERL</sequence>
<dbReference type="SUPFAM" id="SSF53335">
    <property type="entry name" value="S-adenosyl-L-methionine-dependent methyltransferases"/>
    <property type="match status" value="1"/>
</dbReference>
<keyword evidence="2" id="KW-0489">Methyltransferase</keyword>
<dbReference type="GO" id="GO:0008170">
    <property type="term" value="F:N-methyltransferase activity"/>
    <property type="evidence" value="ECO:0007669"/>
    <property type="project" value="InterPro"/>
</dbReference>
<keyword evidence="5" id="KW-0680">Restriction system</keyword>
<evidence type="ECO:0000259" key="9">
    <source>
        <dbReference type="Pfam" id="PF07669"/>
    </source>
</evidence>
<dbReference type="GO" id="GO:0032259">
    <property type="term" value="P:methylation"/>
    <property type="evidence" value="ECO:0007669"/>
    <property type="project" value="UniProtKB-KW"/>
</dbReference>
<evidence type="ECO:0000256" key="1">
    <source>
        <dbReference type="ARBA" id="ARBA00011900"/>
    </source>
</evidence>
<feature type="domain" description="DNA methylase adenine-specific" evidence="8">
    <location>
        <begin position="446"/>
        <end position="487"/>
    </location>
</feature>
<dbReference type="GO" id="GO:0016787">
    <property type="term" value="F:hydrolase activity"/>
    <property type="evidence" value="ECO:0007669"/>
    <property type="project" value="UniProtKB-KW"/>
</dbReference>
<comment type="catalytic activity">
    <reaction evidence="6">
        <text>a 2'-deoxyadenosine in DNA + S-adenosyl-L-methionine = an N(6)-methyl-2'-deoxyadenosine in DNA + S-adenosyl-L-homocysteine + H(+)</text>
        <dbReference type="Rhea" id="RHEA:15197"/>
        <dbReference type="Rhea" id="RHEA-COMP:12418"/>
        <dbReference type="Rhea" id="RHEA-COMP:12419"/>
        <dbReference type="ChEBI" id="CHEBI:15378"/>
        <dbReference type="ChEBI" id="CHEBI:57856"/>
        <dbReference type="ChEBI" id="CHEBI:59789"/>
        <dbReference type="ChEBI" id="CHEBI:90615"/>
        <dbReference type="ChEBI" id="CHEBI:90616"/>
        <dbReference type="EC" id="2.1.1.72"/>
    </reaction>
</comment>
<dbReference type="InterPro" id="IPR029063">
    <property type="entry name" value="SAM-dependent_MTases_sf"/>
</dbReference>
<name>A0A5J4QVY3_9ZZZZ</name>
<dbReference type="Gene3D" id="3.40.50.150">
    <property type="entry name" value="Vaccinia Virus protein VP39"/>
    <property type="match status" value="1"/>
</dbReference>
<dbReference type="InterPro" id="IPR011639">
    <property type="entry name" value="MethylTrfase_TaqI-like_dom"/>
</dbReference>
<evidence type="ECO:0000256" key="2">
    <source>
        <dbReference type="ARBA" id="ARBA00022603"/>
    </source>
</evidence>
<feature type="coiled-coil region" evidence="7">
    <location>
        <begin position="693"/>
        <end position="720"/>
    </location>
</feature>
<dbReference type="InterPro" id="IPR002052">
    <property type="entry name" value="DNA_methylase_N6_adenine_CS"/>
</dbReference>
<dbReference type="GO" id="GO:0009007">
    <property type="term" value="F:site-specific DNA-methyltransferase (adenine-specific) activity"/>
    <property type="evidence" value="ECO:0007669"/>
    <property type="project" value="UniProtKB-EC"/>
</dbReference>